<dbReference type="PANTHER" id="PTHR19297">
    <property type="entry name" value="GLYCOSYLTRANSFERASE 14 FAMILY MEMBER"/>
    <property type="match status" value="1"/>
</dbReference>
<accession>R7UXU5</accession>
<dbReference type="HOGENOM" id="CLU_032341_1_3_1"/>
<keyword evidence="6" id="KW-0735">Signal-anchor</keyword>
<feature type="non-terminal residue" evidence="11">
    <location>
        <position position="351"/>
    </location>
</feature>
<dbReference type="Pfam" id="PF02485">
    <property type="entry name" value="Branch"/>
    <property type="match status" value="1"/>
</dbReference>
<evidence type="ECO:0000313" key="13">
    <source>
        <dbReference type="Proteomes" id="UP000014760"/>
    </source>
</evidence>
<evidence type="ECO:0000256" key="1">
    <source>
        <dbReference type="ARBA" id="ARBA00004606"/>
    </source>
</evidence>
<keyword evidence="4" id="KW-0808">Transferase</keyword>
<reference evidence="13" key="1">
    <citation type="submission" date="2012-12" db="EMBL/GenBank/DDBJ databases">
        <authorList>
            <person name="Hellsten U."/>
            <person name="Grimwood J."/>
            <person name="Chapman J.A."/>
            <person name="Shapiro H."/>
            <person name="Aerts A."/>
            <person name="Otillar R.P."/>
            <person name="Terry A.Y."/>
            <person name="Boore J.L."/>
            <person name="Simakov O."/>
            <person name="Marletaz F."/>
            <person name="Cho S.-J."/>
            <person name="Edsinger-Gonzales E."/>
            <person name="Havlak P."/>
            <person name="Kuo D.-H."/>
            <person name="Larsson T."/>
            <person name="Lv J."/>
            <person name="Arendt D."/>
            <person name="Savage R."/>
            <person name="Osoegawa K."/>
            <person name="de Jong P."/>
            <person name="Lindberg D.R."/>
            <person name="Seaver E.C."/>
            <person name="Weisblat D.A."/>
            <person name="Putnam N.H."/>
            <person name="Grigoriev I.V."/>
            <person name="Rokhsar D.S."/>
        </authorList>
    </citation>
    <scope>NUCLEOTIDE SEQUENCE</scope>
    <source>
        <strain evidence="13">I ESC-2004</strain>
    </source>
</reference>
<comment type="similarity">
    <text evidence="10">Belongs to the glycosyltransferase 14 family.</text>
</comment>
<dbReference type="AlphaFoldDB" id="R7UXU5"/>
<evidence type="ECO:0000256" key="7">
    <source>
        <dbReference type="ARBA" id="ARBA00022989"/>
    </source>
</evidence>
<evidence type="ECO:0000256" key="4">
    <source>
        <dbReference type="ARBA" id="ARBA00022679"/>
    </source>
</evidence>
<keyword evidence="3" id="KW-0328">Glycosyltransferase</keyword>
<protein>
    <submittedName>
        <fullName evidence="11 12">Uncharacterized protein</fullName>
    </submittedName>
</protein>
<dbReference type="EMBL" id="KB296704">
    <property type="protein sequence ID" value="ELU11398.1"/>
    <property type="molecule type" value="Genomic_DNA"/>
</dbReference>
<dbReference type="PANTHER" id="PTHR19297:SF185">
    <property type="entry name" value="BETA-1,3-GALACTOSYL-O-GLYCOSYL-GLYCOPROTEIN BETA-1,6-N-ACETYLGLUCOSAMINYLTRANSFERASE 3"/>
    <property type="match status" value="1"/>
</dbReference>
<evidence type="ECO:0000256" key="8">
    <source>
        <dbReference type="ARBA" id="ARBA00023136"/>
    </source>
</evidence>
<sequence>SCRKLINGDKNELKSADRFQKTHTKRPIENSAYAAMTENCRAFKNERHYVTSPLNDEEAAFPLAYSLLIFKDIEQFERLLRAIYRPQNFYCVHVDQKSPRDFLKAAQGIVGCFDNVFMASKSVDVKWGEWSVLEPDLTCMKDLLRHKSWKYFINLTGQEFPLKTNWDIVRILKVYRGANNMEGTVKRSPKAQKEMKKNRNILEFKFKKILLLKCKPPYGITLTKGSVHITASRAFVDFAINNHTAQKFGKWLRDTFVPDESFFSSLNHSPHLDVPGAYKGEPETDTRTNLFITRFKNWGDGPFNYPCAGQRVRMICIFAAGDLQLLASRPELFANKFYLDWEPLALDCMEE</sequence>
<dbReference type="EMBL" id="AMQN01005743">
    <property type="status" value="NOT_ANNOTATED_CDS"/>
    <property type="molecule type" value="Genomic_DNA"/>
</dbReference>
<dbReference type="OrthoDB" id="2019572at2759"/>
<organism evidence="11">
    <name type="scientific">Capitella teleta</name>
    <name type="common">Polychaete worm</name>
    <dbReference type="NCBI Taxonomy" id="283909"/>
    <lineage>
        <taxon>Eukaryota</taxon>
        <taxon>Metazoa</taxon>
        <taxon>Spiralia</taxon>
        <taxon>Lophotrochozoa</taxon>
        <taxon>Annelida</taxon>
        <taxon>Polychaeta</taxon>
        <taxon>Sedentaria</taxon>
        <taxon>Scolecida</taxon>
        <taxon>Capitellidae</taxon>
        <taxon>Capitella</taxon>
    </lineage>
</organism>
<evidence type="ECO:0000313" key="12">
    <source>
        <dbReference type="EnsemblMetazoa" id="CapteP83082"/>
    </source>
</evidence>
<reference evidence="12" key="3">
    <citation type="submission" date="2015-06" db="UniProtKB">
        <authorList>
            <consortium name="EnsemblMetazoa"/>
        </authorList>
    </citation>
    <scope>IDENTIFICATION</scope>
</reference>
<dbReference type="GO" id="GO:0008375">
    <property type="term" value="F:acetylglucosaminyltransferase activity"/>
    <property type="evidence" value="ECO:0007669"/>
    <property type="project" value="TreeGrafter"/>
</dbReference>
<feature type="non-terminal residue" evidence="11">
    <location>
        <position position="1"/>
    </location>
</feature>
<dbReference type="EnsemblMetazoa" id="CapteT83082">
    <property type="protein sequence ID" value="CapteP83082"/>
    <property type="gene ID" value="CapteG83082"/>
</dbReference>
<evidence type="ECO:0000256" key="2">
    <source>
        <dbReference type="ARBA" id="ARBA00004922"/>
    </source>
</evidence>
<dbReference type="OMA" id="HQEERAN"/>
<reference evidence="11 13" key="2">
    <citation type="journal article" date="2013" name="Nature">
        <title>Insights into bilaterian evolution from three spiralian genomes.</title>
        <authorList>
            <person name="Simakov O."/>
            <person name="Marletaz F."/>
            <person name="Cho S.J."/>
            <person name="Edsinger-Gonzales E."/>
            <person name="Havlak P."/>
            <person name="Hellsten U."/>
            <person name="Kuo D.H."/>
            <person name="Larsson T."/>
            <person name="Lv J."/>
            <person name="Arendt D."/>
            <person name="Savage R."/>
            <person name="Osoegawa K."/>
            <person name="de Jong P."/>
            <person name="Grimwood J."/>
            <person name="Chapman J.A."/>
            <person name="Shapiro H."/>
            <person name="Aerts A."/>
            <person name="Otillar R.P."/>
            <person name="Terry A.Y."/>
            <person name="Boore J.L."/>
            <person name="Grigoriev I.V."/>
            <person name="Lindberg D.R."/>
            <person name="Seaver E.C."/>
            <person name="Weisblat D.A."/>
            <person name="Putnam N.H."/>
            <person name="Rokhsar D.S."/>
        </authorList>
    </citation>
    <scope>NUCLEOTIDE SEQUENCE</scope>
    <source>
        <strain evidence="11 13">I ESC-2004</strain>
    </source>
</reference>
<dbReference type="STRING" id="283909.R7UXU5"/>
<comment type="pathway">
    <text evidence="2">Protein modification; protein glycosylation.</text>
</comment>
<name>R7UXU5_CAPTE</name>
<proteinExistence type="inferred from homology"/>
<gene>
    <name evidence="11" type="ORF">CAPTEDRAFT_83082</name>
</gene>
<comment type="subcellular location">
    <subcellularLocation>
        <location evidence="1">Membrane</location>
        <topology evidence="1">Single-pass type II membrane protein</topology>
    </subcellularLocation>
</comment>
<dbReference type="GO" id="GO:0016020">
    <property type="term" value="C:membrane"/>
    <property type="evidence" value="ECO:0007669"/>
    <property type="project" value="UniProtKB-SubCell"/>
</dbReference>
<dbReference type="Proteomes" id="UP000014760">
    <property type="component" value="Unassembled WGS sequence"/>
</dbReference>
<keyword evidence="9" id="KW-0325">Glycoprotein</keyword>
<evidence type="ECO:0000256" key="3">
    <source>
        <dbReference type="ARBA" id="ARBA00022676"/>
    </source>
</evidence>
<evidence type="ECO:0000256" key="6">
    <source>
        <dbReference type="ARBA" id="ARBA00022968"/>
    </source>
</evidence>
<evidence type="ECO:0000256" key="9">
    <source>
        <dbReference type="ARBA" id="ARBA00023180"/>
    </source>
</evidence>
<keyword evidence="13" id="KW-1185">Reference proteome</keyword>
<keyword evidence="8" id="KW-0472">Membrane</keyword>
<evidence type="ECO:0000256" key="10">
    <source>
        <dbReference type="ARBA" id="ARBA00038150"/>
    </source>
</evidence>
<evidence type="ECO:0000256" key="5">
    <source>
        <dbReference type="ARBA" id="ARBA00022692"/>
    </source>
</evidence>
<dbReference type="InterPro" id="IPR003406">
    <property type="entry name" value="Glyco_trans_14"/>
</dbReference>
<keyword evidence="7" id="KW-1133">Transmembrane helix</keyword>
<evidence type="ECO:0000313" key="11">
    <source>
        <dbReference type="EMBL" id="ELU11398.1"/>
    </source>
</evidence>
<keyword evidence="5" id="KW-0812">Transmembrane</keyword>